<proteinExistence type="predicted"/>
<evidence type="ECO:0000313" key="3">
    <source>
        <dbReference type="Proteomes" id="UP000248889"/>
    </source>
</evidence>
<evidence type="ECO:0000256" key="1">
    <source>
        <dbReference type="SAM" id="MobiDB-lite"/>
    </source>
</evidence>
<dbReference type="RefSeq" id="WP_111505276.1">
    <property type="nucleotide sequence ID" value="NZ_QKYN01000112.1"/>
</dbReference>
<evidence type="ECO:0000313" key="2">
    <source>
        <dbReference type="EMBL" id="RAG82531.1"/>
    </source>
</evidence>
<gene>
    <name evidence="2" type="ORF">DN069_27170</name>
</gene>
<comment type="caution">
    <text evidence="2">The sequence shown here is derived from an EMBL/GenBank/DDBJ whole genome shotgun (WGS) entry which is preliminary data.</text>
</comment>
<sequence>MSENEDQLLGREEPEEGGEPACWLHRLCPECDAVQDEARPTRCWRCGATLGGTASGGTASGGTASGGDAGAADLR</sequence>
<accession>A0A2X0IGI9</accession>
<keyword evidence="3" id="KW-1185">Reference proteome</keyword>
<feature type="compositionally biased region" description="Gly residues" evidence="1">
    <location>
        <begin position="50"/>
        <end position="69"/>
    </location>
</feature>
<name>A0A2X0IGI9_9ACTN</name>
<feature type="region of interest" description="Disordered" evidence="1">
    <location>
        <begin position="50"/>
        <end position="75"/>
    </location>
</feature>
<dbReference type="EMBL" id="QKYN01000112">
    <property type="protein sequence ID" value="RAG82531.1"/>
    <property type="molecule type" value="Genomic_DNA"/>
</dbReference>
<reference evidence="2 3" key="1">
    <citation type="submission" date="2018-06" db="EMBL/GenBank/DDBJ databases">
        <title>Streptacidiphilus pinicola sp. nov., isolated from pine grove soil.</title>
        <authorList>
            <person name="Roh S.G."/>
            <person name="Park S."/>
            <person name="Kim M.-K."/>
            <person name="Yun B.-R."/>
            <person name="Park J."/>
            <person name="Kim M.J."/>
            <person name="Kim Y.S."/>
            <person name="Kim S.B."/>
        </authorList>
    </citation>
    <scope>NUCLEOTIDE SEQUENCE [LARGE SCALE GENOMIC DNA]</scope>
    <source>
        <strain evidence="2 3">MMS16-CNU450</strain>
    </source>
</reference>
<dbReference type="AlphaFoldDB" id="A0A2X0IGI9"/>
<dbReference type="Proteomes" id="UP000248889">
    <property type="component" value="Unassembled WGS sequence"/>
</dbReference>
<protein>
    <submittedName>
        <fullName evidence="2">Uncharacterized protein</fullName>
    </submittedName>
</protein>
<organism evidence="2 3">
    <name type="scientific">Streptacidiphilus pinicola</name>
    <dbReference type="NCBI Taxonomy" id="2219663"/>
    <lineage>
        <taxon>Bacteria</taxon>
        <taxon>Bacillati</taxon>
        <taxon>Actinomycetota</taxon>
        <taxon>Actinomycetes</taxon>
        <taxon>Kitasatosporales</taxon>
        <taxon>Streptomycetaceae</taxon>
        <taxon>Streptacidiphilus</taxon>
    </lineage>
</organism>